<feature type="signal peptide" evidence="1">
    <location>
        <begin position="1"/>
        <end position="20"/>
    </location>
</feature>
<evidence type="ECO:0000313" key="3">
    <source>
        <dbReference type="Proteomes" id="UP000229307"/>
    </source>
</evidence>
<reference evidence="3" key="1">
    <citation type="submission" date="2017-09" db="EMBL/GenBank/DDBJ databases">
        <title>Depth-based differentiation of microbial function through sediment-hosted aquifers and enrichment of novel symbionts in the deep terrestrial subsurface.</title>
        <authorList>
            <person name="Probst A.J."/>
            <person name="Ladd B."/>
            <person name="Jarett J.K."/>
            <person name="Geller-Mcgrath D.E."/>
            <person name="Sieber C.M.K."/>
            <person name="Emerson J.B."/>
            <person name="Anantharaman K."/>
            <person name="Thomas B.C."/>
            <person name="Malmstrom R."/>
            <person name="Stieglmeier M."/>
            <person name="Klingl A."/>
            <person name="Woyke T."/>
            <person name="Ryan C.M."/>
            <person name="Banfield J.F."/>
        </authorList>
    </citation>
    <scope>NUCLEOTIDE SEQUENCE [LARGE SCALE GENOMIC DNA]</scope>
</reference>
<dbReference type="AlphaFoldDB" id="A0A2M7SD70"/>
<proteinExistence type="predicted"/>
<keyword evidence="1" id="KW-0732">Signal</keyword>
<dbReference type="GO" id="GO:0005975">
    <property type="term" value="P:carbohydrate metabolic process"/>
    <property type="evidence" value="ECO:0007669"/>
    <property type="project" value="InterPro"/>
</dbReference>
<dbReference type="GO" id="GO:0004553">
    <property type="term" value="F:hydrolase activity, hydrolyzing O-glycosyl compounds"/>
    <property type="evidence" value="ECO:0007669"/>
    <property type="project" value="InterPro"/>
</dbReference>
<dbReference type="Proteomes" id="UP000229307">
    <property type="component" value="Unassembled WGS sequence"/>
</dbReference>
<protein>
    <submittedName>
        <fullName evidence="2">Uncharacterized protein</fullName>
    </submittedName>
</protein>
<accession>A0A2M7SD70</accession>
<dbReference type="InterPro" id="IPR008979">
    <property type="entry name" value="Galactose-bd-like_sf"/>
</dbReference>
<sequence>MKRMAVILVAAMALVSAVQTGICAEGAGTAQWIWYPEKDMDPIAEAPAEPRYFVKIFSLEAAPKSAKIEVAVDNVYQLFVNGKSIGEGDNWQAATVYDITKNLKTGKNVIAILATNQDGPAGFIVAGGLVTADGKKVSLVSNSTWKASSKATKGWQDGVEDKSWVKALEMGEFGSPPWGTSVECEMLSQ</sequence>
<gene>
    <name evidence="2" type="ORF">COY52_04510</name>
</gene>
<dbReference type="SUPFAM" id="SSF49785">
    <property type="entry name" value="Galactose-binding domain-like"/>
    <property type="match status" value="1"/>
</dbReference>
<organism evidence="2 3">
    <name type="scientific">Candidatus Desantisbacteria bacterium CG_4_10_14_0_8_um_filter_48_22</name>
    <dbReference type="NCBI Taxonomy" id="1974543"/>
    <lineage>
        <taxon>Bacteria</taxon>
        <taxon>Candidatus Desantisiibacteriota</taxon>
    </lineage>
</organism>
<name>A0A2M7SD70_9BACT</name>
<feature type="chain" id="PRO_5014766780" evidence="1">
    <location>
        <begin position="21"/>
        <end position="189"/>
    </location>
</feature>
<dbReference type="Gene3D" id="2.60.120.260">
    <property type="entry name" value="Galactose-binding domain-like"/>
    <property type="match status" value="1"/>
</dbReference>
<evidence type="ECO:0000313" key="2">
    <source>
        <dbReference type="EMBL" id="PIZ17462.1"/>
    </source>
</evidence>
<comment type="caution">
    <text evidence="2">The sequence shown here is derived from an EMBL/GenBank/DDBJ whole genome shotgun (WGS) entry which is preliminary data.</text>
</comment>
<dbReference type="EMBL" id="PFMR01000115">
    <property type="protein sequence ID" value="PIZ17462.1"/>
    <property type="molecule type" value="Genomic_DNA"/>
</dbReference>
<evidence type="ECO:0000256" key="1">
    <source>
        <dbReference type="SAM" id="SignalP"/>
    </source>
</evidence>